<evidence type="ECO:0000313" key="1">
    <source>
        <dbReference type="EMBL" id="KJS62535.1"/>
    </source>
</evidence>
<protein>
    <recommendedName>
        <fullName evidence="3">VWFA domain-containing protein</fullName>
    </recommendedName>
</protein>
<dbReference type="PATRIC" id="fig|359131.3.peg.514"/>
<dbReference type="Proteomes" id="UP000033699">
    <property type="component" value="Unassembled WGS sequence"/>
</dbReference>
<name>A0A0F2TJT8_STRR3</name>
<keyword evidence="2" id="KW-1185">Reference proteome</keyword>
<reference evidence="1 2" key="1">
    <citation type="submission" date="2015-02" db="EMBL/GenBank/DDBJ databases">
        <authorList>
            <person name="Ju K.-S."/>
            <person name="Doroghazi J.R."/>
            <person name="Metcalf W."/>
        </authorList>
    </citation>
    <scope>NUCLEOTIDE SEQUENCE [LARGE SCALE GENOMIC DNA]</scope>
    <source>
        <strain evidence="1 2">ATCC 31215</strain>
    </source>
</reference>
<comment type="caution">
    <text evidence="1">The sequence shown here is derived from an EMBL/GenBank/DDBJ whole genome shotgun (WGS) entry which is preliminary data.</text>
</comment>
<dbReference type="EMBL" id="JZKH01000011">
    <property type="protein sequence ID" value="KJS62535.1"/>
    <property type="molecule type" value="Genomic_DNA"/>
</dbReference>
<evidence type="ECO:0000313" key="2">
    <source>
        <dbReference type="Proteomes" id="UP000033699"/>
    </source>
</evidence>
<organism evidence="1 2">
    <name type="scientific">Streptomyces rubellomurinus (strain ATCC 31215)</name>
    <dbReference type="NCBI Taxonomy" id="359131"/>
    <lineage>
        <taxon>Bacteria</taxon>
        <taxon>Bacillati</taxon>
        <taxon>Actinomycetota</taxon>
        <taxon>Actinomycetes</taxon>
        <taxon>Kitasatosporales</taxon>
        <taxon>Streptomycetaceae</taxon>
        <taxon>Streptomyces</taxon>
    </lineage>
</organism>
<dbReference type="OrthoDB" id="4115890at2"/>
<accession>A0A0F2TJT8</accession>
<dbReference type="RefSeq" id="WP_045693431.1">
    <property type="nucleotide sequence ID" value="NZ_JZKH01000011.1"/>
</dbReference>
<gene>
    <name evidence="1" type="ORF">VM95_07985</name>
</gene>
<proteinExistence type="predicted"/>
<sequence length="610" mass="66050">MTPTLPLILSEEPVPRGLSGPVKALKPSAAAVYASYDGQLAWFQGRPLSWSQQFMSKYRTRYEVDLSDHRRKAHLKSWPLPSQDQAHCFDAVVDVGFRVHDPVEVVRRNVTDALVVVYGHIAAVLRVIARGYSIHQADLAELRMNHECAREMMLPEGITIYRCVVDLRLDEAARTYIENLTKADRDRQLAEAAQRLAEGEAHGKQVIDGIELEGRLARERREQAVRLELQEERRRLLGEGDLDVNRLITLFMLEHPDRAGEAVEMRTKWEAALTARQEQFDERSVEVFRFMVQSKLIQPADVEVIRQQALNRVQGATLPGGTGSALPPVRWGGPAASSGRTAVPPPVIGPAPGAVPPGAAQSGAGVHSPLVGTVVTNGPGDLASGGGPVTGVLPIYLLIDESAAVAGCLPGLNNALRGLHSALLTPPESAAGLRLAVLGAAGETVLHLPLAAVEWTTVMPELTVRAGARHDLALERLRALVAQDLARLKTEHPVVHRPVLFVLFGGPCEEDPARWREALRALTDPVANPGHPTIIAVGIGRADETEIRTVAHLPELAFLAEPGLDLPTAAERFASLLRDSVLYLGRGLAGGRLDLFIECPPGLRRLGGAR</sequence>
<dbReference type="AlphaFoldDB" id="A0A0F2TJT8"/>
<evidence type="ECO:0008006" key="3">
    <source>
        <dbReference type="Google" id="ProtNLM"/>
    </source>
</evidence>